<evidence type="ECO:0008006" key="3">
    <source>
        <dbReference type="Google" id="ProtNLM"/>
    </source>
</evidence>
<dbReference type="InterPro" id="IPR027417">
    <property type="entry name" value="P-loop_NTPase"/>
</dbReference>
<name>A0ABY9EE45_9GAMM</name>
<gene>
    <name evidence="1" type="ORF">M8T91_04750</name>
</gene>
<protein>
    <recommendedName>
        <fullName evidence="3">Sulfotransferase domain-containing protein</fullName>
    </recommendedName>
</protein>
<keyword evidence="2" id="KW-1185">Reference proteome</keyword>
<reference evidence="1 2" key="1">
    <citation type="submission" date="2022-05" db="EMBL/GenBank/DDBJ databases">
        <title>Microbulbifer sp. nov., isolated from sponge.</title>
        <authorList>
            <person name="Gao L."/>
        </authorList>
    </citation>
    <scope>NUCLEOTIDE SEQUENCE [LARGE SCALE GENOMIC DNA]</scope>
    <source>
        <strain evidence="1 2">MI-G</strain>
    </source>
</reference>
<evidence type="ECO:0000313" key="1">
    <source>
        <dbReference type="EMBL" id="WKD50740.1"/>
    </source>
</evidence>
<sequence length="382" mass="43108">MRTLYLHIGFHKTGSSSLQLALKHYAEQLKTTGFEFLSLGKKGNSSAAVEVFKRSGRVFFRLNQHLDLLLASSTGESTIVSAEHLCFLHMHRDIEQVYAVCSKYFDDIRVVMYLRRQDLQAVSFKKQSARGCVSNMSSSSKLFGHSEGAFPRLDENIKIYYDYFAKLQLWERVFGRTSLTIREFSSETLRGGDIISDFSMFLGRDLVIPPCRVNEGIGRKQFLLTHKLLELGVAESEIKKLKPVMVSDKTVLKPSRSAAVDFFMQFKQSNQLLNDHYLQHGSGLAFNGDFSSYPERGNDRLCLQDLAAWVPELFAAGLQAPEGLRDTLLIGRIRTLLMEGVIDAALAGELEGLAQCLTPTAHIAQVRKPWYRLIKGRKRSGR</sequence>
<dbReference type="Proteomes" id="UP001321520">
    <property type="component" value="Chromosome"/>
</dbReference>
<proteinExistence type="predicted"/>
<accession>A0ABY9EE45</accession>
<evidence type="ECO:0000313" key="2">
    <source>
        <dbReference type="Proteomes" id="UP001321520"/>
    </source>
</evidence>
<dbReference type="SUPFAM" id="SSF52540">
    <property type="entry name" value="P-loop containing nucleoside triphosphate hydrolases"/>
    <property type="match status" value="1"/>
</dbReference>
<dbReference type="EMBL" id="CP098023">
    <property type="protein sequence ID" value="WKD50740.1"/>
    <property type="molecule type" value="Genomic_DNA"/>
</dbReference>
<organism evidence="1 2">
    <name type="scientific">Microbulbifer spongiae</name>
    <dbReference type="NCBI Taxonomy" id="2944933"/>
    <lineage>
        <taxon>Bacteria</taxon>
        <taxon>Pseudomonadati</taxon>
        <taxon>Pseudomonadota</taxon>
        <taxon>Gammaproteobacteria</taxon>
        <taxon>Cellvibrionales</taxon>
        <taxon>Microbulbiferaceae</taxon>
        <taxon>Microbulbifer</taxon>
    </lineage>
</organism>
<dbReference type="RefSeq" id="WP_301417326.1">
    <property type="nucleotide sequence ID" value="NZ_CP098023.1"/>
</dbReference>